<dbReference type="AlphaFoldDB" id="A0AAN9EAZ0"/>
<protein>
    <submittedName>
        <fullName evidence="1">Uncharacterized protein</fullName>
    </submittedName>
</protein>
<dbReference type="EMBL" id="JAYWIO010000007">
    <property type="protein sequence ID" value="KAK7252409.1"/>
    <property type="molecule type" value="Genomic_DNA"/>
</dbReference>
<keyword evidence="2" id="KW-1185">Reference proteome</keyword>
<sequence>MGLVVKKLVINMQNTSKHRRKTKQPTVPLILGLKFELIEAEEEEDKHILVSESPVKYIKDASYKIWHYVSWTYINGVLPQPMVLKQGQSSPDCRRGVIIRNNRITVRRVYLRVLAWSRPEHEVNFEEE</sequence>
<dbReference type="Proteomes" id="UP001372338">
    <property type="component" value="Unassembled WGS sequence"/>
</dbReference>
<evidence type="ECO:0000313" key="1">
    <source>
        <dbReference type="EMBL" id="KAK7252409.1"/>
    </source>
</evidence>
<accession>A0AAN9EAZ0</accession>
<evidence type="ECO:0000313" key="2">
    <source>
        <dbReference type="Proteomes" id="UP001372338"/>
    </source>
</evidence>
<gene>
    <name evidence="1" type="ORF">RIF29_36330</name>
</gene>
<comment type="caution">
    <text evidence="1">The sequence shown here is derived from an EMBL/GenBank/DDBJ whole genome shotgun (WGS) entry which is preliminary data.</text>
</comment>
<name>A0AAN9EAZ0_CROPI</name>
<organism evidence="1 2">
    <name type="scientific">Crotalaria pallida</name>
    <name type="common">Smooth rattlebox</name>
    <name type="synonym">Crotalaria striata</name>
    <dbReference type="NCBI Taxonomy" id="3830"/>
    <lineage>
        <taxon>Eukaryota</taxon>
        <taxon>Viridiplantae</taxon>
        <taxon>Streptophyta</taxon>
        <taxon>Embryophyta</taxon>
        <taxon>Tracheophyta</taxon>
        <taxon>Spermatophyta</taxon>
        <taxon>Magnoliopsida</taxon>
        <taxon>eudicotyledons</taxon>
        <taxon>Gunneridae</taxon>
        <taxon>Pentapetalae</taxon>
        <taxon>rosids</taxon>
        <taxon>fabids</taxon>
        <taxon>Fabales</taxon>
        <taxon>Fabaceae</taxon>
        <taxon>Papilionoideae</taxon>
        <taxon>50 kb inversion clade</taxon>
        <taxon>genistoids sensu lato</taxon>
        <taxon>core genistoids</taxon>
        <taxon>Crotalarieae</taxon>
        <taxon>Crotalaria</taxon>
    </lineage>
</organism>
<proteinExistence type="predicted"/>
<reference evidence="1 2" key="1">
    <citation type="submission" date="2024-01" db="EMBL/GenBank/DDBJ databases">
        <title>The genomes of 5 underutilized Papilionoideae crops provide insights into root nodulation and disease resistanc.</title>
        <authorList>
            <person name="Yuan L."/>
        </authorList>
    </citation>
    <scope>NUCLEOTIDE SEQUENCE [LARGE SCALE GENOMIC DNA]</scope>
    <source>
        <strain evidence="1">ZHUSHIDOU_FW_LH</strain>
        <tissue evidence="1">Leaf</tissue>
    </source>
</reference>